<dbReference type="PANTHER" id="PTHR46115">
    <property type="entry name" value="THIOREDOXIN-LIKE PROTEIN 1"/>
    <property type="match status" value="1"/>
</dbReference>
<reference evidence="3" key="1">
    <citation type="submission" date="2020-11" db="EMBL/GenBank/DDBJ databases">
        <title>Chlorella ohadii genome sequencing and assembly.</title>
        <authorList>
            <person name="Murik O."/>
            <person name="Treves H."/>
            <person name="Kedem I."/>
            <person name="Shotland Y."/>
            <person name="Kaplan A."/>
        </authorList>
    </citation>
    <scope>NUCLEOTIDE SEQUENCE</scope>
    <source>
        <strain evidence="3">1</strain>
    </source>
</reference>
<protein>
    <recommendedName>
        <fullName evidence="2">Thioredoxin domain-containing protein</fullName>
    </recommendedName>
</protein>
<accession>A0AAD5H266</accession>
<keyword evidence="4" id="KW-1185">Reference proteome</keyword>
<evidence type="ECO:0000259" key="2">
    <source>
        <dbReference type="PROSITE" id="PS51352"/>
    </source>
</evidence>
<dbReference type="Pfam" id="PF00085">
    <property type="entry name" value="Thioredoxin"/>
    <property type="match status" value="1"/>
</dbReference>
<dbReference type="InterPro" id="IPR017937">
    <property type="entry name" value="Thioredoxin_CS"/>
</dbReference>
<proteinExistence type="predicted"/>
<name>A0AAD5H266_9CHLO</name>
<dbReference type="Proteomes" id="UP001205105">
    <property type="component" value="Unassembled WGS sequence"/>
</dbReference>
<dbReference type="SUPFAM" id="SSF52833">
    <property type="entry name" value="Thioredoxin-like"/>
    <property type="match status" value="1"/>
</dbReference>
<keyword evidence="1" id="KW-1015">Disulfide bond</keyword>
<evidence type="ECO:0000313" key="4">
    <source>
        <dbReference type="Proteomes" id="UP001205105"/>
    </source>
</evidence>
<dbReference type="CDD" id="cd02947">
    <property type="entry name" value="TRX_family"/>
    <property type="match status" value="1"/>
</dbReference>
<dbReference type="InterPro" id="IPR013766">
    <property type="entry name" value="Thioredoxin_domain"/>
</dbReference>
<dbReference type="AlphaFoldDB" id="A0AAD5H266"/>
<comment type="caution">
    <text evidence="3">The sequence shown here is derived from an EMBL/GenBank/DDBJ whole genome shotgun (WGS) entry which is preliminary data.</text>
</comment>
<dbReference type="PRINTS" id="PR00421">
    <property type="entry name" value="THIOREDOXIN"/>
</dbReference>
<dbReference type="PROSITE" id="PS51352">
    <property type="entry name" value="THIOREDOXIN_2"/>
    <property type="match status" value="1"/>
</dbReference>
<dbReference type="EMBL" id="JADXDR010000154">
    <property type="protein sequence ID" value="KAI7837395.1"/>
    <property type="molecule type" value="Genomic_DNA"/>
</dbReference>
<sequence length="186" mass="20167">MNAAVCTTQSLARTQALAARPAPRRHALPVRASRDAELKKMQEFKAGLNKHLEASKRPGATAAAAGDAAAVSTEAPAAGKKLQEVTQEDFYAVINAAGDRLVVVDCYTDWCGPCKMILPTLQQWAEELEGRCDIVKFNCNKANKELGVKLGIKVAPTFLLYKNGEQVAMMTGAKAEQLRELIDKHM</sequence>
<dbReference type="PROSITE" id="PS00194">
    <property type="entry name" value="THIOREDOXIN_1"/>
    <property type="match status" value="1"/>
</dbReference>
<dbReference type="Gene3D" id="3.40.30.10">
    <property type="entry name" value="Glutaredoxin"/>
    <property type="match status" value="1"/>
</dbReference>
<feature type="domain" description="Thioredoxin" evidence="2">
    <location>
        <begin position="63"/>
        <end position="186"/>
    </location>
</feature>
<dbReference type="InterPro" id="IPR036249">
    <property type="entry name" value="Thioredoxin-like_sf"/>
</dbReference>
<evidence type="ECO:0000256" key="1">
    <source>
        <dbReference type="ARBA" id="ARBA00023157"/>
    </source>
</evidence>
<gene>
    <name evidence="3" type="ORF">COHA_008762</name>
</gene>
<evidence type="ECO:0000313" key="3">
    <source>
        <dbReference type="EMBL" id="KAI7837395.1"/>
    </source>
</evidence>
<organism evidence="3 4">
    <name type="scientific">Chlorella ohadii</name>
    <dbReference type="NCBI Taxonomy" id="2649997"/>
    <lineage>
        <taxon>Eukaryota</taxon>
        <taxon>Viridiplantae</taxon>
        <taxon>Chlorophyta</taxon>
        <taxon>core chlorophytes</taxon>
        <taxon>Trebouxiophyceae</taxon>
        <taxon>Chlorellales</taxon>
        <taxon>Chlorellaceae</taxon>
        <taxon>Chlorella clade</taxon>
        <taxon>Chlorella</taxon>
    </lineage>
</organism>